<keyword evidence="5" id="KW-1185">Reference proteome</keyword>
<dbReference type="InterPro" id="IPR057506">
    <property type="entry name" value="C2_GPCPD1"/>
</dbReference>
<dbReference type="GO" id="GO:0046475">
    <property type="term" value="P:glycerophospholipid catabolic process"/>
    <property type="evidence" value="ECO:0000318"/>
    <property type="project" value="GO_Central"/>
</dbReference>
<protein>
    <submittedName>
        <fullName evidence="4">Uncharacterized protein</fullName>
    </submittedName>
</protein>
<dbReference type="FunFam" id="3.20.20.190:FF:000032">
    <property type="entry name" value="Glycerophosphoryl diester phosphodiesterase, putative"/>
    <property type="match status" value="1"/>
</dbReference>
<sequence length="778" mass="87661">MASVEVVLSVRTPLLRPWERAFVVGSSDELGKWVPKEAKIMERSGTDRNLWKCSLIVPSTLSLLQYRYFIGYYLEAATQGENTVPWSLIPSGPSHSTLSIHRWECSAHPRSIHPNLLAHKNGKAAREAEDTFGAIDGRTVINDGWLMHDEEAAFFIRIHGKALKFFNKKEESLQYRLKVVPFDVRFREAYSYEERYYSRKAGGLWRESSVYGDSVGALDGVVRRVRNDDPPPSSDLPEYPSFSSTELSVLTREDPLFGEQYANGSIFRNSIDYLVFRTRTVNVENLGFRIELFSEGSEQVKSERLGIAYALASTLHDTYGKCTLPIINLQSQRPIGQINVDFMLACPLKTKDSTMRDMAKYSYARHWKQRRTLEIGHRGCGSSYTKAAMSRENTLHSLQEAGRKGADMVEFDVHLTKDKKVVVFHDFHVVIEVAARQGSVTDTREKFHEIAIKDLKLSQLHRLHFEHTSAVQLRNAAVAAASISSSSSPVAQSPRMLKVTPDAEETNLDHSPFPPLETVLNAVDPHVGFNIEDGNHECAGGYFERNDFCDAILNEVLSKAGDRRIVFSSFDPDICTLISQKQHRFPVLFLVVGATARYEPFEDVRSDCSRLAVNYAAGSHLLGVNFHSEELLKDRTPFDRARLFNLVTFVWGDDINSKAAQEYLKKELKVDALIYDRIGEEESRRNIFLVEREARATLFSRSTLSSPLGSRRSSMEDLSRCIAPLPYNGSKSISKSPPSSASSSSNEEPPSSNNDEPHSNSPPRTTPRVYVRATTMKR</sequence>
<proteinExistence type="inferred from homology"/>
<gene>
    <name evidence="4" type="primary">WBGene00276893</name>
</gene>
<dbReference type="PANTHER" id="PTHR22958">
    <property type="entry name" value="GLYCEROPHOSPHORYL DIESTER PHOSPHODIESTERASE"/>
    <property type="match status" value="1"/>
</dbReference>
<dbReference type="InterPro" id="IPR013784">
    <property type="entry name" value="Carb-bd-like_fold"/>
</dbReference>
<dbReference type="EnsemblMetazoa" id="PPA38524.1">
    <property type="protein sequence ID" value="PPA38524.1"/>
    <property type="gene ID" value="WBGene00276893"/>
</dbReference>
<dbReference type="InterPro" id="IPR051578">
    <property type="entry name" value="GDPD"/>
</dbReference>
<evidence type="ECO:0000313" key="4">
    <source>
        <dbReference type="EnsemblMetazoa" id="PPA38524.1"/>
    </source>
</evidence>
<evidence type="ECO:0000256" key="3">
    <source>
        <dbReference type="SAM" id="MobiDB-lite"/>
    </source>
</evidence>
<keyword evidence="2" id="KW-0378">Hydrolase</keyword>
<comment type="similarity">
    <text evidence="1">Belongs to the glycerophosphoryl diester phosphodiesterase family.</text>
</comment>
<feature type="compositionally biased region" description="Low complexity" evidence="3">
    <location>
        <begin position="730"/>
        <end position="763"/>
    </location>
</feature>
<dbReference type="Proteomes" id="UP000005239">
    <property type="component" value="Unassembled WGS sequence"/>
</dbReference>
<reference evidence="4" key="2">
    <citation type="submission" date="2022-06" db="UniProtKB">
        <authorList>
            <consortium name="EnsemblMetazoa"/>
        </authorList>
    </citation>
    <scope>IDENTIFICATION</scope>
    <source>
        <strain evidence="4">PS312</strain>
    </source>
</reference>
<dbReference type="SUPFAM" id="SSF51695">
    <property type="entry name" value="PLC-like phosphodiesterases"/>
    <property type="match status" value="1"/>
</dbReference>
<dbReference type="SMART" id="SM01065">
    <property type="entry name" value="CBM_2"/>
    <property type="match status" value="1"/>
</dbReference>
<dbReference type="InterPro" id="IPR013783">
    <property type="entry name" value="Ig-like_fold"/>
</dbReference>
<accession>A0A2A6D047</accession>
<accession>A0A8R1UTF8</accession>
<feature type="region of interest" description="Disordered" evidence="3">
    <location>
        <begin position="727"/>
        <end position="778"/>
    </location>
</feature>
<dbReference type="Pfam" id="PF03009">
    <property type="entry name" value="GDPD"/>
    <property type="match status" value="1"/>
</dbReference>
<organism evidence="4 5">
    <name type="scientific">Pristionchus pacificus</name>
    <name type="common">Parasitic nematode worm</name>
    <dbReference type="NCBI Taxonomy" id="54126"/>
    <lineage>
        <taxon>Eukaryota</taxon>
        <taxon>Metazoa</taxon>
        <taxon>Ecdysozoa</taxon>
        <taxon>Nematoda</taxon>
        <taxon>Chromadorea</taxon>
        <taxon>Rhabditida</taxon>
        <taxon>Rhabditina</taxon>
        <taxon>Diplogasteromorpha</taxon>
        <taxon>Diplogasteroidea</taxon>
        <taxon>Neodiplogasteridae</taxon>
        <taxon>Pristionchus</taxon>
    </lineage>
</organism>
<evidence type="ECO:0000256" key="1">
    <source>
        <dbReference type="ARBA" id="ARBA00007277"/>
    </source>
</evidence>
<dbReference type="InterPro" id="IPR017946">
    <property type="entry name" value="PLC-like_Pdiesterase_TIM-brl"/>
</dbReference>
<dbReference type="Pfam" id="PF25329">
    <property type="entry name" value="C2_GDE1"/>
    <property type="match status" value="1"/>
</dbReference>
<evidence type="ECO:0000313" key="5">
    <source>
        <dbReference type="Proteomes" id="UP000005239"/>
    </source>
</evidence>
<dbReference type="GO" id="GO:0047389">
    <property type="term" value="F:glycerophosphocholine phosphodiesterase activity"/>
    <property type="evidence" value="ECO:0000318"/>
    <property type="project" value="GO_Central"/>
</dbReference>
<dbReference type="PANTHER" id="PTHR22958:SF1">
    <property type="entry name" value="GLYCEROPHOSPHOCHOLINE PHOSPHODIESTERASE GPCPD1"/>
    <property type="match status" value="1"/>
</dbReference>
<dbReference type="SUPFAM" id="SSF49452">
    <property type="entry name" value="Starch-binding domain-like"/>
    <property type="match status" value="1"/>
</dbReference>
<evidence type="ECO:0000256" key="2">
    <source>
        <dbReference type="ARBA" id="ARBA00022801"/>
    </source>
</evidence>
<reference evidence="5" key="1">
    <citation type="journal article" date="2008" name="Nat. Genet.">
        <title>The Pristionchus pacificus genome provides a unique perspective on nematode lifestyle and parasitism.</title>
        <authorList>
            <person name="Dieterich C."/>
            <person name="Clifton S.W."/>
            <person name="Schuster L.N."/>
            <person name="Chinwalla A."/>
            <person name="Delehaunty K."/>
            <person name="Dinkelacker I."/>
            <person name="Fulton L."/>
            <person name="Fulton R."/>
            <person name="Godfrey J."/>
            <person name="Minx P."/>
            <person name="Mitreva M."/>
            <person name="Roeseler W."/>
            <person name="Tian H."/>
            <person name="Witte H."/>
            <person name="Yang S.P."/>
            <person name="Wilson R.K."/>
            <person name="Sommer R.J."/>
        </authorList>
    </citation>
    <scope>NUCLEOTIDE SEQUENCE [LARGE SCALE GENOMIC DNA]</scope>
    <source>
        <strain evidence="5">PS312</strain>
    </source>
</reference>
<dbReference type="PROSITE" id="PS51704">
    <property type="entry name" value="GP_PDE"/>
    <property type="match status" value="1"/>
</dbReference>
<dbReference type="InterPro" id="IPR030395">
    <property type="entry name" value="GP_PDE_dom"/>
</dbReference>
<dbReference type="PROSITE" id="PS51166">
    <property type="entry name" value="CBM20"/>
    <property type="match status" value="1"/>
</dbReference>
<dbReference type="AlphaFoldDB" id="A0A2A6D047"/>
<dbReference type="Gene3D" id="2.60.40.10">
    <property type="entry name" value="Immunoglobulins"/>
    <property type="match status" value="1"/>
</dbReference>
<name>A0A2A6D047_PRIPA</name>
<dbReference type="Gene3D" id="3.20.20.190">
    <property type="entry name" value="Phosphatidylinositol (PI) phosphodiesterase"/>
    <property type="match status" value="1"/>
</dbReference>
<dbReference type="GO" id="GO:2001070">
    <property type="term" value="F:starch binding"/>
    <property type="evidence" value="ECO:0007669"/>
    <property type="project" value="InterPro"/>
</dbReference>
<dbReference type="Pfam" id="PF00686">
    <property type="entry name" value="CBM_20"/>
    <property type="match status" value="1"/>
</dbReference>
<dbReference type="InterPro" id="IPR002044">
    <property type="entry name" value="CBM20"/>
</dbReference>
<dbReference type="OrthoDB" id="1058301at2759"/>